<dbReference type="Gene3D" id="6.10.340.10">
    <property type="match status" value="1"/>
</dbReference>
<evidence type="ECO:0000259" key="5">
    <source>
        <dbReference type="PROSITE" id="PS50885"/>
    </source>
</evidence>
<dbReference type="SMART" id="SM00052">
    <property type="entry name" value="EAL"/>
    <property type="match status" value="1"/>
</dbReference>
<evidence type="ECO:0000313" key="8">
    <source>
        <dbReference type="Proteomes" id="UP000028252"/>
    </source>
</evidence>
<dbReference type="FunFam" id="3.30.70.270:FF:000001">
    <property type="entry name" value="Diguanylate cyclase domain protein"/>
    <property type="match status" value="1"/>
</dbReference>
<dbReference type="Proteomes" id="UP000028252">
    <property type="component" value="Unassembled WGS sequence"/>
</dbReference>
<feature type="transmembrane region" description="Helical" evidence="3">
    <location>
        <begin position="47"/>
        <end position="64"/>
    </location>
</feature>
<dbReference type="InterPro" id="IPR003660">
    <property type="entry name" value="HAMP_dom"/>
</dbReference>
<dbReference type="EMBL" id="JMQN01000036">
    <property type="protein sequence ID" value="KEA63553.1"/>
    <property type="molecule type" value="Genomic_DNA"/>
</dbReference>
<dbReference type="Pfam" id="PF00990">
    <property type="entry name" value="GGDEF"/>
    <property type="match status" value="1"/>
</dbReference>
<gene>
    <name evidence="7" type="ORF">ADIMK_2332</name>
</gene>
<feature type="domain" description="EAL" evidence="4">
    <location>
        <begin position="433"/>
        <end position="687"/>
    </location>
</feature>
<keyword evidence="3" id="KW-0472">Membrane</keyword>
<dbReference type="InterPro" id="IPR043128">
    <property type="entry name" value="Rev_trsase/Diguanyl_cyclase"/>
</dbReference>
<feature type="transmembrane region" description="Helical" evidence="3">
    <location>
        <begin position="12"/>
        <end position="32"/>
    </location>
</feature>
<dbReference type="InterPro" id="IPR029787">
    <property type="entry name" value="Nucleotide_cyclase"/>
</dbReference>
<evidence type="ECO:0000259" key="6">
    <source>
        <dbReference type="PROSITE" id="PS50887"/>
    </source>
</evidence>
<dbReference type="InterPro" id="IPR033417">
    <property type="entry name" value="CHASE8"/>
</dbReference>
<feature type="domain" description="GGDEF" evidence="6">
    <location>
        <begin position="292"/>
        <end position="424"/>
    </location>
</feature>
<comment type="cofactor">
    <cofactor evidence="1">
        <name>Mg(2+)</name>
        <dbReference type="ChEBI" id="CHEBI:18420"/>
    </cofactor>
</comment>
<dbReference type="CDD" id="cd01948">
    <property type="entry name" value="EAL"/>
    <property type="match status" value="1"/>
</dbReference>
<dbReference type="InterPro" id="IPR000160">
    <property type="entry name" value="GGDEF_dom"/>
</dbReference>
<dbReference type="CDD" id="cd01949">
    <property type="entry name" value="GGDEF"/>
    <property type="match status" value="1"/>
</dbReference>
<reference evidence="7 8" key="1">
    <citation type="submission" date="2014-04" db="EMBL/GenBank/DDBJ databases">
        <title>Marinobacterium kochiensis sp. nov., isolated from sediment sample collected from Kochi backwaters in Kerala, India.</title>
        <authorList>
            <person name="Singh A."/>
            <person name="Pinnaka A.K."/>
        </authorList>
    </citation>
    <scope>NUCLEOTIDE SEQUENCE [LARGE SCALE GENOMIC DNA]</scope>
    <source>
        <strain evidence="7 8">AK27</strain>
    </source>
</reference>
<evidence type="ECO:0000313" key="7">
    <source>
        <dbReference type="EMBL" id="KEA63553.1"/>
    </source>
</evidence>
<dbReference type="NCBIfam" id="TIGR00254">
    <property type="entry name" value="GGDEF"/>
    <property type="match status" value="1"/>
</dbReference>
<dbReference type="Gene3D" id="3.30.70.270">
    <property type="match status" value="1"/>
</dbReference>
<proteinExistence type="predicted"/>
<name>A0A081FYE8_9GAMM</name>
<keyword evidence="3" id="KW-0812">Transmembrane</keyword>
<dbReference type="STRING" id="1232683.ADIMK_2332"/>
<dbReference type="SUPFAM" id="SSF158472">
    <property type="entry name" value="HAMP domain-like"/>
    <property type="match status" value="1"/>
</dbReference>
<dbReference type="PROSITE" id="PS50883">
    <property type="entry name" value="EAL"/>
    <property type="match status" value="1"/>
</dbReference>
<dbReference type="PROSITE" id="PS50887">
    <property type="entry name" value="GGDEF"/>
    <property type="match status" value="1"/>
</dbReference>
<dbReference type="CDD" id="cd06225">
    <property type="entry name" value="HAMP"/>
    <property type="match status" value="1"/>
</dbReference>
<dbReference type="SUPFAM" id="SSF55073">
    <property type="entry name" value="Nucleotide cyclase"/>
    <property type="match status" value="1"/>
</dbReference>
<feature type="transmembrane region" description="Helical" evidence="3">
    <location>
        <begin position="155"/>
        <end position="175"/>
    </location>
</feature>
<evidence type="ECO:0000259" key="4">
    <source>
        <dbReference type="PROSITE" id="PS50883"/>
    </source>
</evidence>
<evidence type="ECO:0000256" key="2">
    <source>
        <dbReference type="SAM" id="Coils"/>
    </source>
</evidence>
<dbReference type="InterPro" id="IPR035919">
    <property type="entry name" value="EAL_sf"/>
</dbReference>
<dbReference type="eggNOG" id="COG5001">
    <property type="taxonomic scope" value="Bacteria"/>
</dbReference>
<dbReference type="Pfam" id="PF00563">
    <property type="entry name" value="EAL"/>
    <property type="match status" value="1"/>
</dbReference>
<dbReference type="InterPro" id="IPR001633">
    <property type="entry name" value="EAL_dom"/>
</dbReference>
<organism evidence="7 8">
    <name type="scientific">Marinobacterium lacunae</name>
    <dbReference type="NCBI Taxonomy" id="1232683"/>
    <lineage>
        <taxon>Bacteria</taxon>
        <taxon>Pseudomonadati</taxon>
        <taxon>Pseudomonadota</taxon>
        <taxon>Gammaproteobacteria</taxon>
        <taxon>Oceanospirillales</taxon>
        <taxon>Oceanospirillaceae</taxon>
        <taxon>Marinobacterium</taxon>
    </lineage>
</organism>
<dbReference type="AlphaFoldDB" id="A0A081FYE8"/>
<dbReference type="PANTHER" id="PTHR44757">
    <property type="entry name" value="DIGUANYLATE CYCLASE DGCP"/>
    <property type="match status" value="1"/>
</dbReference>
<dbReference type="PROSITE" id="PS50885">
    <property type="entry name" value="HAMP"/>
    <property type="match status" value="1"/>
</dbReference>
<dbReference type="RefSeq" id="WP_051692890.1">
    <property type="nucleotide sequence ID" value="NZ_JMQN01000036.1"/>
</dbReference>
<feature type="coiled-coil region" evidence="2">
    <location>
        <begin position="216"/>
        <end position="257"/>
    </location>
</feature>
<dbReference type="GO" id="GO:0003824">
    <property type="term" value="F:catalytic activity"/>
    <property type="evidence" value="ECO:0007669"/>
    <property type="project" value="UniProtKB-ARBA"/>
</dbReference>
<feature type="domain" description="HAMP" evidence="5">
    <location>
        <begin position="178"/>
        <end position="231"/>
    </location>
</feature>
<keyword evidence="8" id="KW-1185">Reference proteome</keyword>
<sequence length="691" mass="77209">MSLGRRSLRRKLTVVLMMVSTTVLALASLGFAVNDWNNMRSTVFDRMGAQAAIIGGNSVSALLFSDSESAHRTLATLESDQEIVASMLFDAQGELFASHIRQGQALSLELPPRERGDFRGYLYVNKPVVFDGEQLGRVVLLFEPKQWDALQRERLSIVSVLFLVSVLVAVGLASLSQRFVTAPILQLAKTARGITRTRNYRLRAQCTTSDEIGELADDFNAMLDEIEQRERELQQAQSELEAKVNERTTELLELTRQFEHQAFHDALTGLPNRMTFDRDLERSIAIARRTGHQLAVMFLDLDRFKAINDTLGHAIGDRLLVQLAKRLNGLLRETDTLARLGGDEFAVLLVETTPDAAAEVAGKLIQAINQPVEIDSYSLRVTTSLGISVCPDDSRDAGTLLKNADTAMYFSKDVGRNRFSFYAKEMNARSERRLMLEGKLRSVVAEQRLQVHYQPKYDAMSGKIAGVEALVRWFDEDEGSISPEEFIPLAEDCGLVGEIDEFVTRRACQDLMSLKTDRCPALTLAVNFSPAHFIHRGLHDRIESTLTSTGFPGDLLEVEVTEAVVASEEAHLHEYLNQIRGLGVRLAIDDFGIAYSSLSRLKQLPINTLKIDRSFIRDIGDDSDDEVIVRTIIDMAHNLNLKVVAEGVETQAQLEFIRRHGCDQVQGYLFSKPMPIDQLKALLEVKSEVQI</sequence>
<dbReference type="InterPro" id="IPR052155">
    <property type="entry name" value="Biofilm_reg_signaling"/>
</dbReference>
<keyword evidence="3" id="KW-1133">Transmembrane helix</keyword>
<evidence type="ECO:0000256" key="1">
    <source>
        <dbReference type="ARBA" id="ARBA00001946"/>
    </source>
</evidence>
<dbReference type="PATRIC" id="fig|1232683.4.peg.2291"/>
<dbReference type="Pfam" id="PF00672">
    <property type="entry name" value="HAMP"/>
    <property type="match status" value="1"/>
</dbReference>
<dbReference type="Gene3D" id="3.20.20.450">
    <property type="entry name" value="EAL domain"/>
    <property type="match status" value="1"/>
</dbReference>
<keyword evidence="2" id="KW-0175">Coiled coil</keyword>
<comment type="caution">
    <text evidence="7">The sequence shown here is derived from an EMBL/GenBank/DDBJ whole genome shotgun (WGS) entry which is preliminary data.</text>
</comment>
<dbReference type="GO" id="GO:0007165">
    <property type="term" value="P:signal transduction"/>
    <property type="evidence" value="ECO:0007669"/>
    <property type="project" value="InterPro"/>
</dbReference>
<dbReference type="GO" id="GO:0016020">
    <property type="term" value="C:membrane"/>
    <property type="evidence" value="ECO:0007669"/>
    <property type="project" value="InterPro"/>
</dbReference>
<dbReference type="PANTHER" id="PTHR44757:SF2">
    <property type="entry name" value="BIOFILM ARCHITECTURE MAINTENANCE PROTEIN MBAA"/>
    <property type="match status" value="1"/>
</dbReference>
<protein>
    <submittedName>
        <fullName evidence="7">Diguanylate cyclase</fullName>
    </submittedName>
</protein>
<dbReference type="SUPFAM" id="SSF141868">
    <property type="entry name" value="EAL domain-like"/>
    <property type="match status" value="1"/>
</dbReference>
<dbReference type="SMART" id="SM00304">
    <property type="entry name" value="HAMP"/>
    <property type="match status" value="1"/>
</dbReference>
<accession>A0A081FYE8</accession>
<dbReference type="Pfam" id="PF17152">
    <property type="entry name" value="CHASE8"/>
    <property type="match status" value="1"/>
</dbReference>
<dbReference type="OrthoDB" id="6168558at2"/>
<dbReference type="SMART" id="SM00267">
    <property type="entry name" value="GGDEF"/>
    <property type="match status" value="1"/>
</dbReference>
<evidence type="ECO:0000256" key="3">
    <source>
        <dbReference type="SAM" id="Phobius"/>
    </source>
</evidence>